<feature type="domain" description="Gnk2-homologous" evidence="7">
    <location>
        <begin position="131"/>
        <end position="243"/>
    </location>
</feature>
<keyword evidence="2" id="KW-0964">Secreted</keyword>
<dbReference type="Gene3D" id="3.30.430.20">
    <property type="entry name" value="Gnk2 domain, C-X8-C-X2-C motif"/>
    <property type="match status" value="2"/>
</dbReference>
<keyword evidence="3 6" id="KW-0732">Signal</keyword>
<evidence type="ECO:0000256" key="5">
    <source>
        <dbReference type="ARBA" id="ARBA00038515"/>
    </source>
</evidence>
<comment type="similarity">
    <text evidence="5">Belongs to the cysteine-rich repeat secretory protein family.</text>
</comment>
<dbReference type="Pfam" id="PF01657">
    <property type="entry name" value="Stress-antifung"/>
    <property type="match status" value="2"/>
</dbReference>
<dbReference type="PROSITE" id="PS51473">
    <property type="entry name" value="GNK2"/>
    <property type="match status" value="2"/>
</dbReference>
<reference evidence="8" key="1">
    <citation type="submission" date="2023-05" db="EMBL/GenBank/DDBJ databases">
        <title>Nepenthes gracilis genome sequencing.</title>
        <authorList>
            <person name="Fukushima K."/>
        </authorList>
    </citation>
    <scope>NUCLEOTIDE SEQUENCE</scope>
    <source>
        <strain evidence="8">SING2019-196</strain>
    </source>
</reference>
<evidence type="ECO:0000313" key="8">
    <source>
        <dbReference type="EMBL" id="GMH19471.1"/>
    </source>
</evidence>
<evidence type="ECO:0000256" key="2">
    <source>
        <dbReference type="ARBA" id="ARBA00022525"/>
    </source>
</evidence>
<dbReference type="GO" id="GO:0005576">
    <property type="term" value="C:extracellular region"/>
    <property type="evidence" value="ECO:0007669"/>
    <property type="project" value="UniProtKB-SubCell"/>
</dbReference>
<name>A0AAD3XX86_NEPGR</name>
<dbReference type="CDD" id="cd23509">
    <property type="entry name" value="Gnk2-like"/>
    <property type="match status" value="2"/>
</dbReference>
<dbReference type="PANTHER" id="PTHR32411:SF43">
    <property type="entry name" value="CYSTEINE-RICH REPEAT SECRETORY PROTEIN 38"/>
    <property type="match status" value="1"/>
</dbReference>
<gene>
    <name evidence="8" type="ORF">Nepgr_021312</name>
</gene>
<protein>
    <recommendedName>
        <fullName evidence="7">Gnk2-homologous domain-containing protein</fullName>
    </recommendedName>
</protein>
<feature type="chain" id="PRO_5041938747" description="Gnk2-homologous domain-containing protein" evidence="6">
    <location>
        <begin position="23"/>
        <end position="257"/>
    </location>
</feature>
<accession>A0AAD3XX86</accession>
<dbReference type="FunFam" id="3.30.430.20:FF:000002">
    <property type="entry name" value="Cysteine-rich receptor-like protein kinase 10"/>
    <property type="match status" value="1"/>
</dbReference>
<keyword evidence="9" id="KW-1185">Reference proteome</keyword>
<dbReference type="InterPro" id="IPR038408">
    <property type="entry name" value="GNK2_sf"/>
</dbReference>
<feature type="domain" description="Gnk2-homologous" evidence="7">
    <location>
        <begin position="25"/>
        <end position="125"/>
    </location>
</feature>
<evidence type="ECO:0000313" key="9">
    <source>
        <dbReference type="Proteomes" id="UP001279734"/>
    </source>
</evidence>
<dbReference type="EMBL" id="BSYO01000020">
    <property type="protein sequence ID" value="GMH19471.1"/>
    <property type="molecule type" value="Genomic_DNA"/>
</dbReference>
<dbReference type="Proteomes" id="UP001279734">
    <property type="component" value="Unassembled WGS sequence"/>
</dbReference>
<dbReference type="InterPro" id="IPR002902">
    <property type="entry name" value="GNK2"/>
</dbReference>
<comment type="caution">
    <text evidence="8">The sequence shown here is derived from an EMBL/GenBank/DDBJ whole genome shotgun (WGS) entry which is preliminary data.</text>
</comment>
<dbReference type="InterPro" id="IPR050581">
    <property type="entry name" value="CRR_secretory_protein"/>
</dbReference>
<sequence>MADPHTFLLIVLFSFQFAIISAQEPLFNFSCSDESVNSQSNQYRYNLDGLLQKLNSTDSAFDESTAGESPYQVYGLYLCRGDVTDQICRSCVQNATSTIVNKCPTSAGALIGYDYCMFRFSNVSFFGELESSPIVYMWNPANITGTSIDSFEQVVNETFMEIAVEAAEGDWLGQKFATKETNYTAKNGNLYALGQCSPDLSSADCRSCLKLSVEYLFQCCGGKSGARVFLSSSCNVRYEIYPFYADRPRGQSYDKHV</sequence>
<evidence type="ECO:0000256" key="3">
    <source>
        <dbReference type="ARBA" id="ARBA00022729"/>
    </source>
</evidence>
<feature type="signal peptide" evidence="6">
    <location>
        <begin position="1"/>
        <end position="22"/>
    </location>
</feature>
<keyword evidence="4" id="KW-0677">Repeat</keyword>
<comment type="subcellular location">
    <subcellularLocation>
        <location evidence="1">Secreted</location>
    </subcellularLocation>
</comment>
<evidence type="ECO:0000256" key="1">
    <source>
        <dbReference type="ARBA" id="ARBA00004613"/>
    </source>
</evidence>
<evidence type="ECO:0000256" key="6">
    <source>
        <dbReference type="SAM" id="SignalP"/>
    </source>
</evidence>
<proteinExistence type="inferred from homology"/>
<organism evidence="8 9">
    <name type="scientific">Nepenthes gracilis</name>
    <name type="common">Slender pitcher plant</name>
    <dbReference type="NCBI Taxonomy" id="150966"/>
    <lineage>
        <taxon>Eukaryota</taxon>
        <taxon>Viridiplantae</taxon>
        <taxon>Streptophyta</taxon>
        <taxon>Embryophyta</taxon>
        <taxon>Tracheophyta</taxon>
        <taxon>Spermatophyta</taxon>
        <taxon>Magnoliopsida</taxon>
        <taxon>eudicotyledons</taxon>
        <taxon>Gunneridae</taxon>
        <taxon>Pentapetalae</taxon>
        <taxon>Caryophyllales</taxon>
        <taxon>Nepenthaceae</taxon>
        <taxon>Nepenthes</taxon>
    </lineage>
</organism>
<evidence type="ECO:0000259" key="7">
    <source>
        <dbReference type="PROSITE" id="PS51473"/>
    </source>
</evidence>
<evidence type="ECO:0000256" key="4">
    <source>
        <dbReference type="ARBA" id="ARBA00022737"/>
    </source>
</evidence>
<dbReference type="AlphaFoldDB" id="A0AAD3XX86"/>
<dbReference type="PANTHER" id="PTHR32411">
    <property type="entry name" value="CYSTEINE-RICH REPEAT SECRETORY PROTEIN 38-RELATED"/>
    <property type="match status" value="1"/>
</dbReference>